<organism evidence="2 3">
    <name type="scientific">Marinithermus hydrothermalis (strain DSM 14884 / JCM 11576 / T1)</name>
    <dbReference type="NCBI Taxonomy" id="869210"/>
    <lineage>
        <taxon>Bacteria</taxon>
        <taxon>Thermotogati</taxon>
        <taxon>Deinococcota</taxon>
        <taxon>Deinococci</taxon>
        <taxon>Thermales</taxon>
        <taxon>Thermaceae</taxon>
        <taxon>Marinithermus</taxon>
    </lineage>
</organism>
<protein>
    <submittedName>
        <fullName evidence="2">Uncharacterized protein</fullName>
    </submittedName>
</protein>
<dbReference type="STRING" id="869210.Marky_1679"/>
<keyword evidence="1" id="KW-1133">Transmembrane helix</keyword>
<dbReference type="AlphaFoldDB" id="F2NMN0"/>
<keyword evidence="3" id="KW-1185">Reference proteome</keyword>
<gene>
    <name evidence="2" type="ordered locus">Marky_1679</name>
</gene>
<dbReference type="EMBL" id="CP002630">
    <property type="protein sequence ID" value="AEB12414.1"/>
    <property type="molecule type" value="Genomic_DNA"/>
</dbReference>
<evidence type="ECO:0000256" key="1">
    <source>
        <dbReference type="SAM" id="Phobius"/>
    </source>
</evidence>
<dbReference type="HOGENOM" id="CLU_2219953_0_0_0"/>
<evidence type="ECO:0000313" key="3">
    <source>
        <dbReference type="Proteomes" id="UP000007030"/>
    </source>
</evidence>
<dbReference type="KEGG" id="mhd:Marky_1679"/>
<keyword evidence="1" id="KW-0812">Transmembrane</keyword>
<dbReference type="Proteomes" id="UP000007030">
    <property type="component" value="Chromosome"/>
</dbReference>
<feature type="transmembrane region" description="Helical" evidence="1">
    <location>
        <begin position="36"/>
        <end position="59"/>
    </location>
</feature>
<name>F2NMN0_MARHT</name>
<reference evidence="2 3" key="1">
    <citation type="journal article" date="2012" name="Stand. Genomic Sci.">
        <title>Complete genome sequence of the aerobic, heterotroph Marinithermus hydrothermalis type strain (T1(T)) from a deep-sea hydrothermal vent chimney.</title>
        <authorList>
            <person name="Copeland A."/>
            <person name="Gu W."/>
            <person name="Yasawong M."/>
            <person name="Lapidus A."/>
            <person name="Lucas S."/>
            <person name="Deshpande S."/>
            <person name="Pagani I."/>
            <person name="Tapia R."/>
            <person name="Cheng J.F."/>
            <person name="Goodwin L.A."/>
            <person name="Pitluck S."/>
            <person name="Liolios K."/>
            <person name="Ivanova N."/>
            <person name="Mavromatis K."/>
            <person name="Mikhailova N."/>
            <person name="Pati A."/>
            <person name="Chen A."/>
            <person name="Palaniappan K."/>
            <person name="Land M."/>
            <person name="Pan C."/>
            <person name="Brambilla E.M."/>
            <person name="Rohde M."/>
            <person name="Tindall B.J."/>
            <person name="Sikorski J."/>
            <person name="Goker M."/>
            <person name="Detter J.C."/>
            <person name="Bristow J."/>
            <person name="Eisen J.A."/>
            <person name="Markowitz V."/>
            <person name="Hugenholtz P."/>
            <person name="Kyrpides N.C."/>
            <person name="Klenk H.P."/>
            <person name="Woyke T."/>
        </authorList>
    </citation>
    <scope>NUCLEOTIDE SEQUENCE [LARGE SCALE GENOMIC DNA]</scope>
    <source>
        <strain evidence="3">DSM 14884 / JCM 11576 / T1</strain>
    </source>
</reference>
<accession>F2NMN0</accession>
<evidence type="ECO:0000313" key="2">
    <source>
        <dbReference type="EMBL" id="AEB12414.1"/>
    </source>
</evidence>
<proteinExistence type="predicted"/>
<sequence length="106" mass="12200">MMVQPSRTPVLLRRLAPRRPLLFCFELRTETRRLVWVFPVGVLETVLWCTLILAGLVLARRLGLNRRQVLGVLWTTPPSLAGFALEVETRKAMLRIVPWPDTPRAE</sequence>
<keyword evidence="1" id="KW-0472">Membrane</keyword>